<proteinExistence type="predicted"/>
<evidence type="ECO:0000313" key="2">
    <source>
        <dbReference type="EMBL" id="TIC97759.1"/>
    </source>
</evidence>
<reference evidence="2 3" key="1">
    <citation type="journal article" date="2019" name="Genome Biol. Evol.">
        <title>Genomic Plasticity Mediated by Transposable Elements in the Plant Pathogenic Fungus Colletotrichum higginsianum.</title>
        <authorList>
            <person name="Tsushima A."/>
            <person name="Gan P."/>
            <person name="Kumakura N."/>
            <person name="Narusaka M."/>
            <person name="Takano Y."/>
            <person name="Narusaka Y."/>
            <person name="Shirasu K."/>
        </authorList>
    </citation>
    <scope>NUCLEOTIDE SEQUENCE [LARGE SCALE GENOMIC DNA]</scope>
    <source>
        <strain evidence="2 3">MAFF305635-RFP</strain>
    </source>
</reference>
<sequence>MRNRLSLQTWVESIETAAHAENAGWRQRLEEMANVFSREAMSRNGYDEEKCRNVLVRYCAHIPRNYQYRDGVQLVFLVLREHLGDENLDLAGGVLYELIEIDCNYSDDPGAEFQRWKHDHLNRHSNLELPHIPHMTTITTTIRPTVSLVQWRQQHPHRYPIRLSDYYPSSRVGSNEPSCIRSRKAWMIDHTTYVSTREGGTCSFRSPNPKELHEMQWQIGIGRAGRFVKEEEVVPATPSTQEANMSTWNDNAEADKSQVNGPRERRSLSLLRIVKSRRDTLPAEGSPELQPDNKRRGWFANIFGFETVLSLREPPDLKPVPLPEGCTTPHSIFARKFSLIADNQPLPPSLSHEMMPTADIKARNLLADAAVQGLMGPA</sequence>
<dbReference type="EMBL" id="MWPZ01000005">
    <property type="protein sequence ID" value="TIC97759.1"/>
    <property type="molecule type" value="Genomic_DNA"/>
</dbReference>
<comment type="caution">
    <text evidence="2">The sequence shown here is derived from an EMBL/GenBank/DDBJ whole genome shotgun (WGS) entry which is preliminary data.</text>
</comment>
<feature type="compositionally biased region" description="Polar residues" evidence="1">
    <location>
        <begin position="237"/>
        <end position="250"/>
    </location>
</feature>
<dbReference type="OrthoDB" id="5229017at2759"/>
<name>A0A4T0VYE9_9PEZI</name>
<organism evidence="2 3">
    <name type="scientific">Colletotrichum higginsianum</name>
    <dbReference type="NCBI Taxonomy" id="80884"/>
    <lineage>
        <taxon>Eukaryota</taxon>
        <taxon>Fungi</taxon>
        <taxon>Dikarya</taxon>
        <taxon>Ascomycota</taxon>
        <taxon>Pezizomycotina</taxon>
        <taxon>Sordariomycetes</taxon>
        <taxon>Hypocreomycetidae</taxon>
        <taxon>Glomerellales</taxon>
        <taxon>Glomerellaceae</taxon>
        <taxon>Colletotrichum</taxon>
        <taxon>Colletotrichum destructivum species complex</taxon>
    </lineage>
</organism>
<gene>
    <name evidence="2" type="ORF">CH35J_006793</name>
</gene>
<evidence type="ECO:0000313" key="3">
    <source>
        <dbReference type="Proteomes" id="UP000305883"/>
    </source>
</evidence>
<protein>
    <submittedName>
        <fullName evidence="2">Uncharacterized protein</fullName>
    </submittedName>
</protein>
<accession>A0A4T0VYE9</accession>
<dbReference type="Proteomes" id="UP000305883">
    <property type="component" value="Unassembled WGS sequence"/>
</dbReference>
<dbReference type="AlphaFoldDB" id="A0A4T0VYE9"/>
<evidence type="ECO:0000256" key="1">
    <source>
        <dbReference type="SAM" id="MobiDB-lite"/>
    </source>
</evidence>
<feature type="region of interest" description="Disordered" evidence="1">
    <location>
        <begin position="235"/>
        <end position="268"/>
    </location>
</feature>